<dbReference type="GO" id="GO:0005886">
    <property type="term" value="C:plasma membrane"/>
    <property type="evidence" value="ECO:0007669"/>
    <property type="project" value="UniProtKB-SubCell"/>
</dbReference>
<dbReference type="SUPFAM" id="SSF52540">
    <property type="entry name" value="P-loop containing nucleoside triphosphate hydrolases"/>
    <property type="match status" value="1"/>
</dbReference>
<evidence type="ECO:0000256" key="8">
    <source>
        <dbReference type="ARBA" id="ARBA00023136"/>
    </source>
</evidence>
<dbReference type="InterPro" id="IPR030679">
    <property type="entry name" value="ABC_ATPase_HisP-typ"/>
</dbReference>
<dbReference type="GO" id="GO:0015424">
    <property type="term" value="F:ABC-type amino acid transporter activity"/>
    <property type="evidence" value="ECO:0007669"/>
    <property type="project" value="InterPro"/>
</dbReference>
<dbReference type="InterPro" id="IPR027417">
    <property type="entry name" value="P-loop_NTPase"/>
</dbReference>
<dbReference type="GO" id="GO:0016887">
    <property type="term" value="F:ATP hydrolysis activity"/>
    <property type="evidence" value="ECO:0007669"/>
    <property type="project" value="InterPro"/>
</dbReference>
<evidence type="ECO:0000256" key="3">
    <source>
        <dbReference type="ARBA" id="ARBA00022448"/>
    </source>
</evidence>
<dbReference type="RefSeq" id="WP_006964277.1">
    <property type="nucleotide sequence ID" value="NZ_APJX01000001.1"/>
</dbReference>
<name>S0G3P3_9BACT</name>
<evidence type="ECO:0000313" key="11">
    <source>
        <dbReference type="EMBL" id="EMS81530.1"/>
    </source>
</evidence>
<feature type="domain" description="ABC transporter" evidence="10">
    <location>
        <begin position="6"/>
        <end position="240"/>
    </location>
</feature>
<keyword evidence="4" id="KW-1003">Cell membrane</keyword>
<dbReference type="Proteomes" id="UP000014216">
    <property type="component" value="Unassembled WGS sequence"/>
</dbReference>
<evidence type="ECO:0000256" key="9">
    <source>
        <dbReference type="SAM" id="MobiDB-lite"/>
    </source>
</evidence>
<keyword evidence="6 11" id="KW-0067">ATP-binding</keyword>
<keyword evidence="7" id="KW-0029">Amino-acid transport</keyword>
<dbReference type="CDD" id="cd03262">
    <property type="entry name" value="ABC_HisP_GlnQ"/>
    <property type="match status" value="1"/>
</dbReference>
<accession>S0G3P3</accession>
<comment type="caution">
    <text evidence="11">The sequence shown here is derived from an EMBL/GenBank/DDBJ whole genome shotgun (WGS) entry which is preliminary data.</text>
</comment>
<dbReference type="InterPro" id="IPR050086">
    <property type="entry name" value="MetN_ABC_transporter-like"/>
</dbReference>
<sequence>MIRPVLKIENLHKSFGATPVVRDVSFDVNPSEVIVIIGSSGTGKSTLLQCLNLLHRPTSGRIFLEDQEITASGMNEDTVRRQMGMVFQEFNLFNHLTVLGNVTIGMTKVLGMPAKDAEKKAMTELSRVGMADHRHKYPSQLSGGQKQRVGIARALGMDPKVMLFDEPTSALDPELTGEVLAVMQKLAAEGMTMIIVSHEMGFAREAADRVIFMENGRIEEQGPPDRLFTRPESERTQKFLSIITTGKAEPPSGNLEPDTP</sequence>
<dbReference type="SMART" id="SM00382">
    <property type="entry name" value="AAA"/>
    <property type="match status" value="1"/>
</dbReference>
<keyword evidence="12" id="KW-1185">Reference proteome</keyword>
<evidence type="ECO:0000256" key="6">
    <source>
        <dbReference type="ARBA" id="ARBA00022840"/>
    </source>
</evidence>
<keyword evidence="5" id="KW-0547">Nucleotide-binding</keyword>
<dbReference type="EMBL" id="APJX01000001">
    <property type="protein sequence ID" value="EMS81530.1"/>
    <property type="molecule type" value="Genomic_DNA"/>
</dbReference>
<proteinExistence type="inferred from homology"/>
<evidence type="ECO:0000256" key="4">
    <source>
        <dbReference type="ARBA" id="ARBA00022475"/>
    </source>
</evidence>
<dbReference type="OrthoDB" id="9809450at2"/>
<evidence type="ECO:0000256" key="5">
    <source>
        <dbReference type="ARBA" id="ARBA00022741"/>
    </source>
</evidence>
<dbReference type="InterPro" id="IPR017871">
    <property type="entry name" value="ABC_transporter-like_CS"/>
</dbReference>
<keyword evidence="3" id="KW-0813">Transport</keyword>
<dbReference type="Pfam" id="PF00005">
    <property type="entry name" value="ABC_tran"/>
    <property type="match status" value="1"/>
</dbReference>
<evidence type="ECO:0000256" key="2">
    <source>
        <dbReference type="ARBA" id="ARBA00005417"/>
    </source>
</evidence>
<dbReference type="PANTHER" id="PTHR43166">
    <property type="entry name" value="AMINO ACID IMPORT ATP-BINDING PROTEIN"/>
    <property type="match status" value="1"/>
</dbReference>
<dbReference type="InterPro" id="IPR003593">
    <property type="entry name" value="AAA+_ATPase"/>
</dbReference>
<dbReference type="Gene3D" id="3.40.50.300">
    <property type="entry name" value="P-loop containing nucleotide triphosphate hydrolases"/>
    <property type="match status" value="1"/>
</dbReference>
<dbReference type="GO" id="GO:0005524">
    <property type="term" value="F:ATP binding"/>
    <property type="evidence" value="ECO:0007669"/>
    <property type="project" value="UniProtKB-KW"/>
</dbReference>
<protein>
    <submittedName>
        <fullName evidence="11">Arginine/polar amino acids ABC transport ATP-binding protein</fullName>
    </submittedName>
</protein>
<dbReference type="AlphaFoldDB" id="S0G3P3"/>
<dbReference type="FunFam" id="3.40.50.300:FF:000020">
    <property type="entry name" value="Amino acid ABC transporter ATP-binding component"/>
    <property type="match status" value="1"/>
</dbReference>
<dbReference type="InterPro" id="IPR003439">
    <property type="entry name" value="ABC_transporter-like_ATP-bd"/>
</dbReference>
<gene>
    <name evidence="11" type="ORF">Dpo_1c06710</name>
</gene>
<comment type="subcellular location">
    <subcellularLocation>
        <location evidence="1">Cell membrane</location>
        <topology evidence="1">Peripheral membrane protein</topology>
    </subcellularLocation>
</comment>
<dbReference type="PROSITE" id="PS50893">
    <property type="entry name" value="ABC_TRANSPORTER_2"/>
    <property type="match status" value="1"/>
</dbReference>
<evidence type="ECO:0000256" key="7">
    <source>
        <dbReference type="ARBA" id="ARBA00022970"/>
    </source>
</evidence>
<organism evidence="11 12">
    <name type="scientific">Desulfotignum phosphitoxidans DSM 13687</name>
    <dbReference type="NCBI Taxonomy" id="1286635"/>
    <lineage>
        <taxon>Bacteria</taxon>
        <taxon>Pseudomonadati</taxon>
        <taxon>Thermodesulfobacteriota</taxon>
        <taxon>Desulfobacteria</taxon>
        <taxon>Desulfobacterales</taxon>
        <taxon>Desulfobacteraceae</taxon>
        <taxon>Desulfotignum</taxon>
    </lineage>
</organism>
<evidence type="ECO:0000256" key="1">
    <source>
        <dbReference type="ARBA" id="ARBA00004202"/>
    </source>
</evidence>
<dbReference type="PANTHER" id="PTHR43166:SF9">
    <property type="entry name" value="GLUTAMATE_ASPARTATE IMPORT ATP-BINDING PROTEIN GLTL"/>
    <property type="match status" value="1"/>
</dbReference>
<dbReference type="PIRSF" id="PIRSF039085">
    <property type="entry name" value="ABC_ATPase_HisP"/>
    <property type="match status" value="1"/>
</dbReference>
<reference evidence="11 12" key="1">
    <citation type="journal article" date="2013" name="Genome Announc.">
        <title>Draft Genome Sequence of Desulfotignum phosphitoxidans DSM 13687 Strain FiPS-3.</title>
        <authorList>
            <person name="Poehlein A."/>
            <person name="Daniel R."/>
            <person name="Simeonova D.D."/>
        </authorList>
    </citation>
    <scope>NUCLEOTIDE SEQUENCE [LARGE SCALE GENOMIC DNA]</scope>
    <source>
        <strain evidence="11 12">DSM 13687</strain>
    </source>
</reference>
<dbReference type="PROSITE" id="PS00211">
    <property type="entry name" value="ABC_TRANSPORTER_1"/>
    <property type="match status" value="1"/>
</dbReference>
<evidence type="ECO:0000313" key="12">
    <source>
        <dbReference type="Proteomes" id="UP000014216"/>
    </source>
</evidence>
<evidence type="ECO:0000259" key="10">
    <source>
        <dbReference type="PROSITE" id="PS50893"/>
    </source>
</evidence>
<keyword evidence="8" id="KW-0472">Membrane</keyword>
<comment type="similarity">
    <text evidence="2">Belongs to the ABC transporter superfamily.</text>
</comment>
<feature type="region of interest" description="Disordered" evidence="9">
    <location>
        <begin position="240"/>
        <end position="260"/>
    </location>
</feature>